<feature type="signal peptide" evidence="2">
    <location>
        <begin position="1"/>
        <end position="23"/>
    </location>
</feature>
<feature type="transmembrane region" description="Helical" evidence="1">
    <location>
        <begin position="456"/>
        <end position="476"/>
    </location>
</feature>
<sequence length="484" mass="55590">MRLRLFSIIFFCLLAGNALKLNAQQISIVLGPDEIGENQSWTITITVQNERIKSYDNFPEIDGFRKRGTSSQQSVSIINGQVSNSQSLTMTYLPTKQGKYTIPDFTMKVNDKPIRVAGKKVKVGPPQQRQADPFQDFFGRPDDFGGRNETEFVDVKDEAFLAVRSNKDEVYAGEGVNVTLAFYVPRFNEAPLAFYELPRQLGEILKKIRPVNCWEEKFEIESIEGENVTINGKDYMQYKIYQATLYPLNSEPIRFPTVGLEMIKYKVAKNPSYFGQNRKEDFKTFYSKPKTIKVKELPPHPLRDVVSVGDYHLQEALGSTDLETGKSTPYSFNIYGEGNIASIEKPTVRTSSAFEFYEPNVRQDINHANNRVTGTKSFNYFIIPKEPGQYKVGDYFQWVFFNTSKKRYDTLRSNLTVFVKGESKKNLAIESNDAGSFYDRINGTENTIHHIRDDRWMRWTFNGFIVLTLGASIFLLTRKRQRNS</sequence>
<evidence type="ECO:0000313" key="4">
    <source>
        <dbReference type="Proteomes" id="UP000251889"/>
    </source>
</evidence>
<dbReference type="RefSeq" id="WP_112744945.1">
    <property type="nucleotide sequence ID" value="NZ_QMFY01000001.1"/>
</dbReference>
<comment type="caution">
    <text evidence="3">The sequence shown here is derived from an EMBL/GenBank/DDBJ whole genome shotgun (WGS) entry which is preliminary data.</text>
</comment>
<name>A0A364Y8P3_9BACT</name>
<evidence type="ECO:0000256" key="1">
    <source>
        <dbReference type="SAM" id="Phobius"/>
    </source>
</evidence>
<accession>A0A364Y8P3</accession>
<evidence type="ECO:0000256" key="2">
    <source>
        <dbReference type="SAM" id="SignalP"/>
    </source>
</evidence>
<feature type="chain" id="PRO_5016819200" description="Protein BatD" evidence="2">
    <location>
        <begin position="24"/>
        <end position="484"/>
    </location>
</feature>
<proteinExistence type="predicted"/>
<dbReference type="AlphaFoldDB" id="A0A364Y8P3"/>
<dbReference type="OrthoDB" id="2079210at2"/>
<dbReference type="PANTHER" id="PTHR40940:SF2">
    <property type="entry name" value="BATD"/>
    <property type="match status" value="1"/>
</dbReference>
<dbReference type="Pfam" id="PF13584">
    <property type="entry name" value="BatD"/>
    <property type="match status" value="2"/>
</dbReference>
<evidence type="ECO:0008006" key="5">
    <source>
        <dbReference type="Google" id="ProtNLM"/>
    </source>
</evidence>
<protein>
    <recommendedName>
        <fullName evidence="5">Protein BatD</fullName>
    </recommendedName>
</protein>
<keyword evidence="4" id="KW-1185">Reference proteome</keyword>
<dbReference type="EMBL" id="QMFY01000001">
    <property type="protein sequence ID" value="RAW02729.1"/>
    <property type="molecule type" value="Genomic_DNA"/>
</dbReference>
<keyword evidence="1" id="KW-0472">Membrane</keyword>
<dbReference type="PANTHER" id="PTHR40940">
    <property type="entry name" value="PROTEIN BATD-RELATED"/>
    <property type="match status" value="1"/>
</dbReference>
<evidence type="ECO:0000313" key="3">
    <source>
        <dbReference type="EMBL" id="RAW02729.1"/>
    </source>
</evidence>
<keyword evidence="1" id="KW-0812">Transmembrane</keyword>
<keyword evidence="1" id="KW-1133">Transmembrane helix</keyword>
<reference evidence="3 4" key="1">
    <citation type="submission" date="2018-06" db="EMBL/GenBank/DDBJ databases">
        <title>Chryseolinea flavus sp. nov., a member of the phylum Bacteroidetes isolated from soil.</title>
        <authorList>
            <person name="Li Y."/>
            <person name="Wang J."/>
        </authorList>
    </citation>
    <scope>NUCLEOTIDE SEQUENCE [LARGE SCALE GENOMIC DNA]</scope>
    <source>
        <strain evidence="3 4">SDU1-6</strain>
    </source>
</reference>
<dbReference type="Proteomes" id="UP000251889">
    <property type="component" value="Unassembled WGS sequence"/>
</dbReference>
<organism evidence="3 4">
    <name type="scientific">Pseudochryseolinea flava</name>
    <dbReference type="NCBI Taxonomy" id="2059302"/>
    <lineage>
        <taxon>Bacteria</taxon>
        <taxon>Pseudomonadati</taxon>
        <taxon>Bacteroidota</taxon>
        <taxon>Cytophagia</taxon>
        <taxon>Cytophagales</taxon>
        <taxon>Fulvivirgaceae</taxon>
        <taxon>Pseudochryseolinea</taxon>
    </lineage>
</organism>
<keyword evidence="2" id="KW-0732">Signal</keyword>
<dbReference type="InterPro" id="IPR025738">
    <property type="entry name" value="BatD"/>
</dbReference>
<gene>
    <name evidence="3" type="ORF">DQQ10_01075</name>
</gene>